<evidence type="ECO:0000256" key="1">
    <source>
        <dbReference type="ARBA" id="ARBA00004141"/>
    </source>
</evidence>
<dbReference type="GO" id="GO:0051156">
    <property type="term" value="P:glucose 6-phosphate metabolic process"/>
    <property type="evidence" value="ECO:0007669"/>
    <property type="project" value="TreeGrafter"/>
</dbReference>
<dbReference type="GO" id="GO:0006094">
    <property type="term" value="P:gluconeogenesis"/>
    <property type="evidence" value="ECO:0007669"/>
    <property type="project" value="TreeGrafter"/>
</dbReference>
<dbReference type="PANTHER" id="PTHR12591">
    <property type="entry name" value="GLUCOSE-6-PHOSPHATASE"/>
    <property type="match status" value="1"/>
</dbReference>
<reference evidence="6" key="1">
    <citation type="submission" date="2023-09" db="UniProtKB">
        <authorList>
            <consortium name="Ensembl"/>
        </authorList>
    </citation>
    <scope>IDENTIFICATION</scope>
</reference>
<keyword evidence="3 5" id="KW-1133">Transmembrane helix</keyword>
<dbReference type="Ensembl" id="ENSSPAT00000020975.1">
    <property type="protein sequence ID" value="ENSSPAP00000020660.1"/>
    <property type="gene ID" value="ENSSPAG00000015582.1"/>
</dbReference>
<evidence type="ECO:0000256" key="4">
    <source>
        <dbReference type="ARBA" id="ARBA00023136"/>
    </source>
</evidence>
<accession>A0A3B5AIJ7</accession>
<dbReference type="GO" id="GO:0004346">
    <property type="term" value="F:glucose-6-phosphatase activity"/>
    <property type="evidence" value="ECO:0007669"/>
    <property type="project" value="TreeGrafter"/>
</dbReference>
<evidence type="ECO:0000313" key="6">
    <source>
        <dbReference type="Ensembl" id="ENSSPAP00000020660.1"/>
    </source>
</evidence>
<evidence type="ECO:0000256" key="2">
    <source>
        <dbReference type="ARBA" id="ARBA00022692"/>
    </source>
</evidence>
<sequence length="61" mass="7213">VQSSLGVHLFPSLFNLASTVADLHTTFFCWFPIWFYLRRNFGLRLIWVAVVGDWLNLVLKW</sequence>
<keyword evidence="2 5" id="KW-0812">Transmembrane</keyword>
<feature type="transmembrane region" description="Helical" evidence="5">
    <location>
        <begin position="12"/>
        <end position="35"/>
    </location>
</feature>
<dbReference type="GO" id="GO:0016020">
    <property type="term" value="C:membrane"/>
    <property type="evidence" value="ECO:0007669"/>
    <property type="project" value="UniProtKB-SubCell"/>
</dbReference>
<evidence type="ECO:0000256" key="5">
    <source>
        <dbReference type="SAM" id="Phobius"/>
    </source>
</evidence>
<dbReference type="PANTHER" id="PTHR12591:SF5">
    <property type="entry name" value="GLUCOSE-6-PHOSPHATASE"/>
    <property type="match status" value="1"/>
</dbReference>
<dbReference type="AlphaFoldDB" id="A0A3B5AIJ7"/>
<proteinExistence type="predicted"/>
<dbReference type="GeneTree" id="ENSGT00940000180830"/>
<evidence type="ECO:0000256" key="3">
    <source>
        <dbReference type="ARBA" id="ARBA00022989"/>
    </source>
</evidence>
<keyword evidence="4 5" id="KW-0472">Membrane</keyword>
<comment type="subcellular location">
    <subcellularLocation>
        <location evidence="1">Membrane</location>
        <topology evidence="1">Multi-pass membrane protein</topology>
    </subcellularLocation>
</comment>
<protein>
    <submittedName>
        <fullName evidence="6">Uncharacterized protein</fullName>
    </submittedName>
</protein>
<name>A0A3B5AIJ7_9TELE</name>
<dbReference type="STRING" id="144197.ENSSPAP00000020660"/>
<organism evidence="6">
    <name type="scientific">Stegastes partitus</name>
    <name type="common">bicolor damselfish</name>
    <dbReference type="NCBI Taxonomy" id="144197"/>
    <lineage>
        <taxon>Eukaryota</taxon>
        <taxon>Metazoa</taxon>
        <taxon>Chordata</taxon>
        <taxon>Craniata</taxon>
        <taxon>Vertebrata</taxon>
        <taxon>Euteleostomi</taxon>
        <taxon>Actinopterygii</taxon>
        <taxon>Neopterygii</taxon>
        <taxon>Teleostei</taxon>
        <taxon>Neoteleostei</taxon>
        <taxon>Acanthomorphata</taxon>
        <taxon>Ovalentaria</taxon>
        <taxon>Pomacentridae</taxon>
        <taxon>Stegastes</taxon>
    </lineage>
</organism>